<dbReference type="Proteomes" id="UP000291334">
    <property type="component" value="Unassembled WGS sequence"/>
</dbReference>
<dbReference type="Proteomes" id="UP000293172">
    <property type="component" value="Unassembled WGS sequence"/>
</dbReference>
<name>A0A4Q9R1S3_9GAMM</name>
<evidence type="ECO:0000313" key="2">
    <source>
        <dbReference type="EMBL" id="TBV04666.1"/>
    </source>
</evidence>
<evidence type="ECO:0000313" key="4">
    <source>
        <dbReference type="Proteomes" id="UP000293172"/>
    </source>
</evidence>
<dbReference type="EMBL" id="QJUM01000015">
    <property type="protein sequence ID" value="TBV04666.1"/>
    <property type="molecule type" value="Genomic_DNA"/>
</dbReference>
<evidence type="ECO:0000313" key="1">
    <source>
        <dbReference type="EMBL" id="TBU92923.1"/>
    </source>
</evidence>
<comment type="caution">
    <text evidence="1">The sequence shown here is derived from an EMBL/GenBank/DDBJ whole genome shotgun (WGS) entry which is preliminary data.</text>
</comment>
<organism evidence="1 4">
    <name type="scientific">Phytopseudomonas dryadis</name>
    <dbReference type="NCBI Taxonomy" id="2487520"/>
    <lineage>
        <taxon>Bacteria</taxon>
        <taxon>Pseudomonadati</taxon>
        <taxon>Pseudomonadota</taxon>
        <taxon>Gammaproteobacteria</taxon>
        <taxon>Pseudomonadales</taxon>
        <taxon>Pseudomonadaceae</taxon>
        <taxon>Phytopseudomonas</taxon>
    </lineage>
</organism>
<keyword evidence="3" id="KW-1185">Reference proteome</keyword>
<dbReference type="EMBL" id="QJUL01000013">
    <property type="protein sequence ID" value="TBU92923.1"/>
    <property type="molecule type" value="Genomic_DNA"/>
</dbReference>
<sequence>MRGFEGGGPTRTRTVEQRIMGCRCQEQIYFLHGSSVIVSLPCLSKALHGSAFGKRRTAPELLPCLGT</sequence>
<gene>
    <name evidence="2" type="ORF">DNK34_14045</name>
    <name evidence="1" type="ORF">DNK44_11140</name>
</gene>
<proteinExistence type="predicted"/>
<dbReference type="AlphaFoldDB" id="A0A4Q9R1S3"/>
<protein>
    <submittedName>
        <fullName evidence="1">Uncharacterized protein</fullName>
    </submittedName>
</protein>
<accession>A0A4Q9R1S3</accession>
<reference evidence="3 4" key="1">
    <citation type="submission" date="2018-06" db="EMBL/GenBank/DDBJ databases">
        <title>Three novel Pseudomonas species isolated from symptomatic oak.</title>
        <authorList>
            <person name="Bueno-Gonzalez V."/>
            <person name="Brady C."/>
        </authorList>
    </citation>
    <scope>NUCLEOTIDE SEQUENCE [LARGE SCALE GENOMIC DNA]</scope>
    <source>
        <strain evidence="2 3">P26B</strain>
        <strain evidence="1 4">P6B</strain>
    </source>
</reference>
<evidence type="ECO:0000313" key="3">
    <source>
        <dbReference type="Proteomes" id="UP000291334"/>
    </source>
</evidence>